<dbReference type="RefSeq" id="XP_064706268.1">
    <property type="nucleotide sequence ID" value="XM_064846043.1"/>
</dbReference>
<dbReference type="GO" id="GO:0004672">
    <property type="term" value="F:protein kinase activity"/>
    <property type="evidence" value="ECO:0007669"/>
    <property type="project" value="InterPro"/>
</dbReference>
<evidence type="ECO:0000313" key="3">
    <source>
        <dbReference type="EMBL" id="KAK5052568.1"/>
    </source>
</evidence>
<accession>A0AAV9N9L9</accession>
<feature type="region of interest" description="Disordered" evidence="1">
    <location>
        <begin position="1113"/>
        <end position="1144"/>
    </location>
</feature>
<feature type="compositionally biased region" description="Basic and acidic residues" evidence="1">
    <location>
        <begin position="1074"/>
        <end position="1083"/>
    </location>
</feature>
<feature type="compositionally biased region" description="Polar residues" evidence="1">
    <location>
        <begin position="110"/>
        <end position="130"/>
    </location>
</feature>
<evidence type="ECO:0000256" key="1">
    <source>
        <dbReference type="SAM" id="MobiDB-lite"/>
    </source>
</evidence>
<feature type="region of interest" description="Disordered" evidence="1">
    <location>
        <begin position="583"/>
        <end position="610"/>
    </location>
</feature>
<feature type="compositionally biased region" description="Basic and acidic residues" evidence="1">
    <location>
        <begin position="55"/>
        <end position="71"/>
    </location>
</feature>
<dbReference type="GO" id="GO:0005524">
    <property type="term" value="F:ATP binding"/>
    <property type="evidence" value="ECO:0007669"/>
    <property type="project" value="InterPro"/>
</dbReference>
<evidence type="ECO:0000313" key="4">
    <source>
        <dbReference type="Proteomes" id="UP001358417"/>
    </source>
</evidence>
<dbReference type="Proteomes" id="UP001358417">
    <property type="component" value="Unassembled WGS sequence"/>
</dbReference>
<feature type="region of interest" description="Disordered" evidence="1">
    <location>
        <begin position="1"/>
        <end position="25"/>
    </location>
</feature>
<feature type="region of interest" description="Disordered" evidence="1">
    <location>
        <begin position="40"/>
        <end position="78"/>
    </location>
</feature>
<dbReference type="InterPro" id="IPR001245">
    <property type="entry name" value="Ser-Thr/Tyr_kinase_cat_dom"/>
</dbReference>
<name>A0AAV9N9L9_9EURO</name>
<feature type="region of interest" description="Disordered" evidence="1">
    <location>
        <begin position="1056"/>
        <end position="1086"/>
    </location>
</feature>
<dbReference type="EMBL" id="JAVRRD010000013">
    <property type="protein sequence ID" value="KAK5052568.1"/>
    <property type="molecule type" value="Genomic_DNA"/>
</dbReference>
<dbReference type="AlphaFoldDB" id="A0AAV9N9L9"/>
<feature type="region of interest" description="Disordered" evidence="1">
    <location>
        <begin position="108"/>
        <end position="141"/>
    </location>
</feature>
<feature type="region of interest" description="Disordered" evidence="1">
    <location>
        <begin position="780"/>
        <end position="913"/>
    </location>
</feature>
<dbReference type="PANTHER" id="PTHR23257">
    <property type="entry name" value="SERINE-THREONINE PROTEIN KINASE"/>
    <property type="match status" value="1"/>
</dbReference>
<feature type="region of interest" description="Disordered" evidence="1">
    <location>
        <begin position="624"/>
        <end position="677"/>
    </location>
</feature>
<gene>
    <name evidence="3" type="ORF">LTR84_002433</name>
</gene>
<dbReference type="InterPro" id="IPR050167">
    <property type="entry name" value="Ser_Thr_protein_kinase"/>
</dbReference>
<reference evidence="3 4" key="1">
    <citation type="submission" date="2023-08" db="EMBL/GenBank/DDBJ databases">
        <title>Black Yeasts Isolated from many extreme environments.</title>
        <authorList>
            <person name="Coleine C."/>
            <person name="Stajich J.E."/>
            <person name="Selbmann L."/>
        </authorList>
    </citation>
    <scope>NUCLEOTIDE SEQUENCE [LARGE SCALE GENOMIC DNA]</scope>
    <source>
        <strain evidence="3 4">CCFEE 5792</strain>
    </source>
</reference>
<keyword evidence="4" id="KW-1185">Reference proteome</keyword>
<dbReference type="GeneID" id="89970641"/>
<feature type="compositionally biased region" description="Basic and acidic residues" evidence="1">
    <location>
        <begin position="844"/>
        <end position="855"/>
    </location>
</feature>
<feature type="compositionally biased region" description="Basic and acidic residues" evidence="1">
    <location>
        <begin position="194"/>
        <end position="206"/>
    </location>
</feature>
<dbReference type="PROSITE" id="PS50011">
    <property type="entry name" value="PROTEIN_KINASE_DOM"/>
    <property type="match status" value="1"/>
</dbReference>
<dbReference type="SUPFAM" id="SSF56112">
    <property type="entry name" value="Protein kinase-like (PK-like)"/>
    <property type="match status" value="1"/>
</dbReference>
<feature type="compositionally biased region" description="Polar residues" evidence="1">
    <location>
        <begin position="647"/>
        <end position="661"/>
    </location>
</feature>
<proteinExistence type="predicted"/>
<feature type="compositionally biased region" description="Polar residues" evidence="1">
    <location>
        <begin position="782"/>
        <end position="803"/>
    </location>
</feature>
<feature type="compositionally biased region" description="Polar residues" evidence="1">
    <location>
        <begin position="877"/>
        <end position="891"/>
    </location>
</feature>
<dbReference type="InterPro" id="IPR000719">
    <property type="entry name" value="Prot_kinase_dom"/>
</dbReference>
<dbReference type="GO" id="GO:0005737">
    <property type="term" value="C:cytoplasm"/>
    <property type="evidence" value="ECO:0007669"/>
    <property type="project" value="TreeGrafter"/>
</dbReference>
<dbReference type="Gene3D" id="1.10.510.10">
    <property type="entry name" value="Transferase(Phosphotransferase) domain 1"/>
    <property type="match status" value="1"/>
</dbReference>
<protein>
    <recommendedName>
        <fullName evidence="2">Protein kinase domain-containing protein</fullName>
    </recommendedName>
</protein>
<feature type="region of interest" description="Disordered" evidence="1">
    <location>
        <begin position="176"/>
        <end position="206"/>
    </location>
</feature>
<feature type="compositionally biased region" description="Polar residues" evidence="1">
    <location>
        <begin position="1116"/>
        <end position="1125"/>
    </location>
</feature>
<organism evidence="3 4">
    <name type="scientific">Exophiala bonariae</name>
    <dbReference type="NCBI Taxonomy" id="1690606"/>
    <lineage>
        <taxon>Eukaryota</taxon>
        <taxon>Fungi</taxon>
        <taxon>Dikarya</taxon>
        <taxon>Ascomycota</taxon>
        <taxon>Pezizomycotina</taxon>
        <taxon>Eurotiomycetes</taxon>
        <taxon>Chaetothyriomycetidae</taxon>
        <taxon>Chaetothyriales</taxon>
        <taxon>Herpotrichiellaceae</taxon>
        <taxon>Exophiala</taxon>
    </lineage>
</organism>
<dbReference type="CDD" id="cd00180">
    <property type="entry name" value="PKc"/>
    <property type="match status" value="1"/>
</dbReference>
<dbReference type="GO" id="GO:0007165">
    <property type="term" value="P:signal transduction"/>
    <property type="evidence" value="ECO:0007669"/>
    <property type="project" value="TreeGrafter"/>
</dbReference>
<evidence type="ECO:0000259" key="2">
    <source>
        <dbReference type="PROSITE" id="PS50011"/>
    </source>
</evidence>
<comment type="caution">
    <text evidence="3">The sequence shown here is derived from an EMBL/GenBank/DDBJ whole genome shotgun (WGS) entry which is preliminary data.</text>
</comment>
<feature type="compositionally biased region" description="Basic and acidic residues" evidence="1">
    <location>
        <begin position="1126"/>
        <end position="1144"/>
    </location>
</feature>
<sequence>MGKRIHNVDSPLRQVDSEPHQHKHSFPSGMWQKIHHFFAKDDPTQSPIECTEDDQWPREWDRSDPFKHDLSSSRPVGVGLPRQATFRRQNSERRERLLPIEPCHAERRAVSSTRNISTSLPRPRATSSPPNWEPGRSSAPTVGFSARAEATTMHPNIIAATSLEPILQALSTTDDLYSQNENRPPRPPSTTSSDESHYGDRPAVDDKADLRAELDSRWILNLSMHFRDKSDREKFFVTYAQTPNHWRRVTVSCDYRNAEPGSLEMDLKELQFQRDKSFQIYESIRDSLPEIQFYDTVTNLKLETTDGRLHVHVTEDVNEIIPYPPRNTVAHILNDHEFQPMEVRESELIFDSHLSGFVYKIRHKGRVFIKKEIPGPDTVDEFLYEINALHALHGSSNVIALEAIVVDDVRENVKGLLISYAERGAIVDLLYDHRGSTPWEDRCRWAEHAVRGLSEIHEEGYVQGDFTLSNIVVDDDNNAKIIDINRRGCPVGWEPPEIATKIASNQRISMYIGEKSDLYQLGMTLWALAMDDDEPERHAPPLSVDEFPSEVPEWYQTIVRICLSTRPRDRLSAKDLIDLFPVESSSSSETRTSQRKPPLKISPPKNYINPADAVERDDIERFSHNQQDFDCHPYSPESSRDDYTFTYPKSSNYELESQSSAYDRPRGRRPPTNFAHLGTNERRHWMPNDVTAAVVDEVEPNIVAISPGADREFYDEVELGGHPYLLSRSTFSREEMEILGDDAYVERQSEDQVSQFDGESIDVAGPMDLNQLYSSRRPLLVTRNSTTTSDITPRGSQTILPTYSPSPPAEYVTEATPSAVDFNEMGSHSGLAASGSVTDGQGDDNARQWKAERGFPPRLPYEDSGYDEPLNLGDDAASSNVPDLSSGSNPSGIAELSKPPATDMQPSGQLQGPISGPCELSTTNEGIRHQSSGVVTPSGWPQPASKTPLNADISHGLSVNTLHTSGPNRLVKGTSEEDIANTPKDITPCALLYGEAEGALISEDPKPQDAAAVPEFQPATGLSPFAEDADRAALTDQQEGTEELPVRDGVNVVHQSVSKPDAPTQMAGPETDGDTERERERDVVNSSVQVDIEIHDFGASPNAAPAISNGVIVGKSTDSTKSQQVLKHEVKESDPTVTSTDDRT</sequence>
<dbReference type="InterPro" id="IPR011009">
    <property type="entry name" value="Kinase-like_dom_sf"/>
</dbReference>
<dbReference type="Pfam" id="PF07714">
    <property type="entry name" value="PK_Tyr_Ser-Thr"/>
    <property type="match status" value="1"/>
</dbReference>
<feature type="domain" description="Protein kinase" evidence="2">
    <location>
        <begin position="344"/>
        <end position="583"/>
    </location>
</feature>